<dbReference type="PANTHER" id="PTHR22945:SF40">
    <property type="entry name" value="SERPENTINE RECEPTOR, CLASS D (DELTA)-RELATED"/>
    <property type="match status" value="1"/>
</dbReference>
<dbReference type="Pfam" id="PF10317">
    <property type="entry name" value="7TM_GPCR_Srd"/>
    <property type="match status" value="1"/>
</dbReference>
<evidence type="ECO:0000256" key="4">
    <source>
        <dbReference type="ARBA" id="ARBA00022989"/>
    </source>
</evidence>
<feature type="transmembrane region" description="Helical" evidence="6">
    <location>
        <begin position="6"/>
        <end position="28"/>
    </location>
</feature>
<feature type="non-terminal residue" evidence="7">
    <location>
        <position position="196"/>
    </location>
</feature>
<reference evidence="7" key="1">
    <citation type="submission" date="2023-10" db="EMBL/GenBank/DDBJ databases">
        <title>Genome assembly of Pristionchus species.</title>
        <authorList>
            <person name="Yoshida K."/>
            <person name="Sommer R.J."/>
        </authorList>
    </citation>
    <scope>NUCLEOTIDE SEQUENCE</scope>
    <source>
        <strain evidence="7">RS5133</strain>
    </source>
</reference>
<feature type="non-terminal residue" evidence="7">
    <location>
        <position position="1"/>
    </location>
</feature>
<evidence type="ECO:0008006" key="9">
    <source>
        <dbReference type="Google" id="ProtNLM"/>
    </source>
</evidence>
<keyword evidence="3 6" id="KW-0812">Transmembrane</keyword>
<evidence type="ECO:0000256" key="2">
    <source>
        <dbReference type="ARBA" id="ARBA00009166"/>
    </source>
</evidence>
<feature type="transmembrane region" description="Helical" evidence="6">
    <location>
        <begin position="167"/>
        <end position="188"/>
    </location>
</feature>
<organism evidence="7 8">
    <name type="scientific">Pristionchus fissidentatus</name>
    <dbReference type="NCBI Taxonomy" id="1538716"/>
    <lineage>
        <taxon>Eukaryota</taxon>
        <taxon>Metazoa</taxon>
        <taxon>Ecdysozoa</taxon>
        <taxon>Nematoda</taxon>
        <taxon>Chromadorea</taxon>
        <taxon>Rhabditida</taxon>
        <taxon>Rhabditina</taxon>
        <taxon>Diplogasteromorpha</taxon>
        <taxon>Diplogasteroidea</taxon>
        <taxon>Neodiplogasteridae</taxon>
        <taxon>Pristionchus</taxon>
    </lineage>
</organism>
<dbReference type="AlphaFoldDB" id="A0AAV5VXL1"/>
<comment type="similarity">
    <text evidence="2">Belongs to the nematode receptor-like protein srd family.</text>
</comment>
<dbReference type="InterPro" id="IPR019421">
    <property type="entry name" value="7TM_GPCR_serpentine_rcpt_Srd"/>
</dbReference>
<dbReference type="EMBL" id="BTSY01000004">
    <property type="protein sequence ID" value="GMT22464.1"/>
    <property type="molecule type" value="Genomic_DNA"/>
</dbReference>
<evidence type="ECO:0000256" key="6">
    <source>
        <dbReference type="SAM" id="Phobius"/>
    </source>
</evidence>
<sequence length="196" mass="21699">IHDFIHLFNVVGGLCITVLTTEYSLLLLNTSIVEFLSIIFHLLLDGRIFTTATSTVCMAAGPCRLVSDTFCMILGALVNMNMIHSITIIAVSFWYRLRVLRGEGLVGKLRLQLICLLLFVPHLVYLVAASFAADDPRELEPIVDAAYHDGYASNYTLYGFVDLAKPLTGVVISYLAVFPICCNVYIIYVRSQVSAL</sequence>
<dbReference type="Proteomes" id="UP001432322">
    <property type="component" value="Unassembled WGS sequence"/>
</dbReference>
<gene>
    <name evidence="7" type="ORF">PFISCL1PPCAC_13761</name>
</gene>
<keyword evidence="4 6" id="KW-1133">Transmembrane helix</keyword>
<dbReference type="GO" id="GO:0016020">
    <property type="term" value="C:membrane"/>
    <property type="evidence" value="ECO:0007669"/>
    <property type="project" value="UniProtKB-SubCell"/>
</dbReference>
<name>A0AAV5VXL1_9BILA</name>
<proteinExistence type="inferred from homology"/>
<evidence type="ECO:0000256" key="3">
    <source>
        <dbReference type="ARBA" id="ARBA00022692"/>
    </source>
</evidence>
<accession>A0AAV5VXL1</accession>
<evidence type="ECO:0000313" key="8">
    <source>
        <dbReference type="Proteomes" id="UP001432322"/>
    </source>
</evidence>
<dbReference type="InterPro" id="IPR050920">
    <property type="entry name" value="Nematode_rcpt-like_delta"/>
</dbReference>
<comment type="caution">
    <text evidence="7">The sequence shown here is derived from an EMBL/GenBank/DDBJ whole genome shotgun (WGS) entry which is preliminary data.</text>
</comment>
<feature type="transmembrane region" description="Helical" evidence="6">
    <location>
        <begin position="73"/>
        <end position="97"/>
    </location>
</feature>
<comment type="subcellular location">
    <subcellularLocation>
        <location evidence="1">Membrane</location>
        <topology evidence="1">Multi-pass membrane protein</topology>
    </subcellularLocation>
</comment>
<dbReference type="PANTHER" id="PTHR22945">
    <property type="entry name" value="SERPENTINE RECEPTOR, CLASS D DELTA"/>
    <property type="match status" value="1"/>
</dbReference>
<evidence type="ECO:0000256" key="1">
    <source>
        <dbReference type="ARBA" id="ARBA00004141"/>
    </source>
</evidence>
<evidence type="ECO:0000313" key="7">
    <source>
        <dbReference type="EMBL" id="GMT22464.1"/>
    </source>
</evidence>
<feature type="transmembrane region" description="Helical" evidence="6">
    <location>
        <begin position="109"/>
        <end position="133"/>
    </location>
</feature>
<protein>
    <recommendedName>
        <fullName evidence="9">G protein-coupled receptor</fullName>
    </recommendedName>
</protein>
<keyword evidence="8" id="KW-1185">Reference proteome</keyword>
<evidence type="ECO:0000256" key="5">
    <source>
        <dbReference type="ARBA" id="ARBA00023136"/>
    </source>
</evidence>
<keyword evidence="5 6" id="KW-0472">Membrane</keyword>